<dbReference type="Proteomes" id="UP000186817">
    <property type="component" value="Unassembled WGS sequence"/>
</dbReference>
<name>A0A1Q9D8S7_SYMMI</name>
<gene>
    <name evidence="1" type="ORF">AK812_SmicGene26749</name>
</gene>
<evidence type="ECO:0000313" key="2">
    <source>
        <dbReference type="Proteomes" id="UP000186817"/>
    </source>
</evidence>
<accession>A0A1Q9D8S7</accession>
<organism evidence="1 2">
    <name type="scientific">Symbiodinium microadriaticum</name>
    <name type="common">Dinoflagellate</name>
    <name type="synonym">Zooxanthella microadriatica</name>
    <dbReference type="NCBI Taxonomy" id="2951"/>
    <lineage>
        <taxon>Eukaryota</taxon>
        <taxon>Sar</taxon>
        <taxon>Alveolata</taxon>
        <taxon>Dinophyceae</taxon>
        <taxon>Suessiales</taxon>
        <taxon>Symbiodiniaceae</taxon>
        <taxon>Symbiodinium</taxon>
    </lineage>
</organism>
<reference evidence="1 2" key="1">
    <citation type="submission" date="2016-02" db="EMBL/GenBank/DDBJ databases">
        <title>Genome analysis of coral dinoflagellate symbionts highlights evolutionary adaptations to a symbiotic lifestyle.</title>
        <authorList>
            <person name="Aranda M."/>
            <person name="Li Y."/>
            <person name="Liew Y.J."/>
            <person name="Baumgarten S."/>
            <person name="Simakov O."/>
            <person name="Wilson M."/>
            <person name="Piel J."/>
            <person name="Ashoor H."/>
            <person name="Bougouffa S."/>
            <person name="Bajic V.B."/>
            <person name="Ryu T."/>
            <person name="Ravasi T."/>
            <person name="Bayer T."/>
            <person name="Micklem G."/>
            <person name="Kim H."/>
            <person name="Bhak J."/>
            <person name="Lajeunesse T.C."/>
            <person name="Voolstra C.R."/>
        </authorList>
    </citation>
    <scope>NUCLEOTIDE SEQUENCE [LARGE SCALE GENOMIC DNA]</scope>
    <source>
        <strain evidence="1 2">CCMP2467</strain>
    </source>
</reference>
<protein>
    <submittedName>
        <fullName evidence="1">Uncharacterized protein</fullName>
    </submittedName>
</protein>
<evidence type="ECO:0000313" key="1">
    <source>
        <dbReference type="EMBL" id="OLP91546.1"/>
    </source>
</evidence>
<proteinExistence type="predicted"/>
<keyword evidence="2" id="KW-1185">Reference proteome</keyword>
<sequence>MLACVREQLQEELDLVNYSVVSSQSLSYVAFGTIATACVCCSFFSKGLFLARFGDAMKGSLKDGGASTRKKAVSQTLAKTTEVNRAFRRLGLSHGGCRRAASSGLVGIHEVLRQSPQPHVLLIIHVLCLHWKLAYTPLYSFLSAGQMLDCKGLVLAMYCFSMRIPQDVAPLMIGRGHKYVDLLYKKFRHACAFRMMQLNMSTQFTPGIIEWDGLRSSGRRNRREQTVTQLGRFLIGCHRSNSQTVVFPLPAMPQQSQREAWRLAHLTRWLRVTVVCYDIGRFVGPFQSQQDLHVLTLATAVLSCLEASDTRVVELGQWALPSVVVMQQHMCFRAQIRMCCSQDWRQQLEDLHNDLTAVLQQAGQHLPLLQHTTGLRELFMPWGALLDDYALLIAGILAEPRSVADRL</sequence>
<dbReference type="AlphaFoldDB" id="A0A1Q9D8S7"/>
<dbReference type="OrthoDB" id="422590at2759"/>
<dbReference type="EMBL" id="LSRX01000661">
    <property type="protein sequence ID" value="OLP91546.1"/>
    <property type="molecule type" value="Genomic_DNA"/>
</dbReference>
<comment type="caution">
    <text evidence="1">The sequence shown here is derived from an EMBL/GenBank/DDBJ whole genome shotgun (WGS) entry which is preliminary data.</text>
</comment>